<evidence type="ECO:0000256" key="5">
    <source>
        <dbReference type="ARBA" id="ARBA00023204"/>
    </source>
</evidence>
<dbReference type="EMBL" id="JXOJ01000008">
    <property type="protein sequence ID" value="KLK87329.1"/>
    <property type="molecule type" value="Genomic_DNA"/>
</dbReference>
<dbReference type="InterPro" id="IPR014048">
    <property type="entry name" value="MethylDNA_cys_MeTrfase_DNA-bd"/>
</dbReference>
<dbReference type="InterPro" id="IPR036217">
    <property type="entry name" value="MethylDNA_cys_MeTrfase_DNAb"/>
</dbReference>
<dbReference type="InterPro" id="IPR001497">
    <property type="entry name" value="MethylDNA_cys_MeTrfase_AS"/>
</dbReference>
<evidence type="ECO:0000313" key="9">
    <source>
        <dbReference type="Proteomes" id="UP000035301"/>
    </source>
</evidence>
<evidence type="ECO:0000256" key="2">
    <source>
        <dbReference type="ARBA" id="ARBA00022603"/>
    </source>
</evidence>
<comment type="catalytic activity">
    <reaction evidence="6">
        <text>a 6-O-methyl-2'-deoxyguanosine in DNA + L-cysteinyl-[protein] = S-methyl-L-cysteinyl-[protein] + a 2'-deoxyguanosine in DNA</text>
        <dbReference type="Rhea" id="RHEA:24000"/>
        <dbReference type="Rhea" id="RHEA-COMP:10131"/>
        <dbReference type="Rhea" id="RHEA-COMP:10132"/>
        <dbReference type="Rhea" id="RHEA-COMP:11367"/>
        <dbReference type="Rhea" id="RHEA-COMP:11368"/>
        <dbReference type="ChEBI" id="CHEBI:29950"/>
        <dbReference type="ChEBI" id="CHEBI:82612"/>
        <dbReference type="ChEBI" id="CHEBI:85445"/>
        <dbReference type="ChEBI" id="CHEBI:85448"/>
        <dbReference type="EC" id="2.1.1.63"/>
    </reaction>
</comment>
<dbReference type="PROSITE" id="PS00374">
    <property type="entry name" value="MGMT"/>
    <property type="match status" value="1"/>
</dbReference>
<evidence type="ECO:0000259" key="7">
    <source>
        <dbReference type="Pfam" id="PF01035"/>
    </source>
</evidence>
<dbReference type="GO" id="GO:0003908">
    <property type="term" value="F:methylated-DNA-[protein]-cysteine S-methyltransferase activity"/>
    <property type="evidence" value="ECO:0007669"/>
    <property type="project" value="UniProtKB-EC"/>
</dbReference>
<dbReference type="PATRIC" id="fig|1550566.3.peg.2657"/>
<dbReference type="OrthoDB" id="372118at2157"/>
<evidence type="ECO:0000256" key="3">
    <source>
        <dbReference type="ARBA" id="ARBA00022679"/>
    </source>
</evidence>
<dbReference type="SUPFAM" id="SSF46767">
    <property type="entry name" value="Methylated DNA-protein cysteine methyltransferase, C-terminal domain"/>
    <property type="match status" value="1"/>
</dbReference>
<comment type="caution">
    <text evidence="8">The sequence shown here is derived from an EMBL/GenBank/DDBJ whole genome shotgun (WGS) entry which is preliminary data.</text>
</comment>
<keyword evidence="3 8" id="KW-0808">Transferase</keyword>
<keyword evidence="2 8" id="KW-0489">Methyltransferase</keyword>
<dbReference type="STRING" id="1550566.SZ63_12155"/>
<keyword evidence="9" id="KW-1185">Reference proteome</keyword>
<keyword evidence="4" id="KW-0227">DNA damage</keyword>
<dbReference type="PANTHER" id="PTHR10815">
    <property type="entry name" value="METHYLATED-DNA--PROTEIN-CYSTEINE METHYLTRANSFERASE"/>
    <property type="match status" value="1"/>
</dbReference>
<gene>
    <name evidence="8" type="ORF">SZ63_12155</name>
</gene>
<dbReference type="GO" id="GO:0006281">
    <property type="term" value="P:DNA repair"/>
    <property type="evidence" value="ECO:0007669"/>
    <property type="project" value="UniProtKB-KW"/>
</dbReference>
<evidence type="ECO:0000256" key="4">
    <source>
        <dbReference type="ARBA" id="ARBA00022763"/>
    </source>
</evidence>
<sequence length="155" mass="16873">MAILTGSCRFGLWHVHVAWQDDLVYRVRFAREGIAGSVPEEILRYCAGRPADLSSLRSVATEGDSTFARIYRVVRSIPCGETLTYGEVARMVGTAPRAVGAAMARNPTPIVVPCHRVVAKTGMGGFSPDLAIKEILLGMERRGDVCTPEKRGVNR</sequence>
<dbReference type="Gene3D" id="1.10.10.10">
    <property type="entry name" value="Winged helix-like DNA-binding domain superfamily/Winged helix DNA-binding domain"/>
    <property type="match status" value="1"/>
</dbReference>
<dbReference type="NCBIfam" id="TIGR00589">
    <property type="entry name" value="ogt"/>
    <property type="match status" value="1"/>
</dbReference>
<protein>
    <submittedName>
        <fullName evidence="8">Cysteine methyltransferase</fullName>
    </submittedName>
</protein>
<dbReference type="InterPro" id="IPR036388">
    <property type="entry name" value="WH-like_DNA-bd_sf"/>
</dbReference>
<dbReference type="PANTHER" id="PTHR10815:SF13">
    <property type="entry name" value="METHYLATED-DNA--PROTEIN-CYSTEINE METHYLTRANSFERASE"/>
    <property type="match status" value="1"/>
</dbReference>
<evidence type="ECO:0000313" key="8">
    <source>
        <dbReference type="EMBL" id="KLK87329.1"/>
    </source>
</evidence>
<organism evidence="8 9">
    <name type="scientific">Methanoculleus sediminis</name>
    <dbReference type="NCBI Taxonomy" id="1550566"/>
    <lineage>
        <taxon>Archaea</taxon>
        <taxon>Methanobacteriati</taxon>
        <taxon>Methanobacteriota</taxon>
        <taxon>Stenosarchaea group</taxon>
        <taxon>Methanomicrobia</taxon>
        <taxon>Methanomicrobiales</taxon>
        <taxon>Methanomicrobiaceae</taxon>
        <taxon>Methanoculleus</taxon>
    </lineage>
</organism>
<evidence type="ECO:0000256" key="1">
    <source>
        <dbReference type="ARBA" id="ARBA00001286"/>
    </source>
</evidence>
<feature type="domain" description="Methylated-DNA-[protein]-cysteine S-methyltransferase DNA binding" evidence="7">
    <location>
        <begin position="67"/>
        <end position="141"/>
    </location>
</feature>
<dbReference type="Pfam" id="PF01035">
    <property type="entry name" value="DNA_binding_1"/>
    <property type="match status" value="1"/>
</dbReference>
<evidence type="ECO:0000256" key="6">
    <source>
        <dbReference type="ARBA" id="ARBA00049348"/>
    </source>
</evidence>
<proteinExistence type="predicted"/>
<comment type="catalytic activity">
    <reaction evidence="1">
        <text>a 4-O-methyl-thymidine in DNA + L-cysteinyl-[protein] = a thymidine in DNA + S-methyl-L-cysteinyl-[protein]</text>
        <dbReference type="Rhea" id="RHEA:53428"/>
        <dbReference type="Rhea" id="RHEA-COMP:10131"/>
        <dbReference type="Rhea" id="RHEA-COMP:10132"/>
        <dbReference type="Rhea" id="RHEA-COMP:13555"/>
        <dbReference type="Rhea" id="RHEA-COMP:13556"/>
        <dbReference type="ChEBI" id="CHEBI:29950"/>
        <dbReference type="ChEBI" id="CHEBI:82612"/>
        <dbReference type="ChEBI" id="CHEBI:137386"/>
        <dbReference type="ChEBI" id="CHEBI:137387"/>
        <dbReference type="EC" id="2.1.1.63"/>
    </reaction>
</comment>
<reference evidence="8 9" key="1">
    <citation type="journal article" date="2015" name="Int. J. Syst. Evol. Microbiol.">
        <title>Methanoculleus sediminis sp. nov., a methanogen from sediments near a submarine mud volcano.</title>
        <authorList>
            <person name="Chen S.C."/>
            <person name="Chen M.F."/>
            <person name="Lai M.C."/>
            <person name="Weng C.Y."/>
            <person name="Wu S.Y."/>
            <person name="Lin S."/>
            <person name="Yang T.F."/>
            <person name="Chen P.C."/>
        </authorList>
    </citation>
    <scope>NUCLEOTIDE SEQUENCE [LARGE SCALE GENOMIC DNA]</scope>
    <source>
        <strain evidence="8 9">S3Fa</strain>
    </source>
</reference>
<dbReference type="GO" id="GO:0032259">
    <property type="term" value="P:methylation"/>
    <property type="evidence" value="ECO:0007669"/>
    <property type="project" value="UniProtKB-KW"/>
</dbReference>
<name>A0A0H1QX20_9EURY</name>
<dbReference type="CDD" id="cd06445">
    <property type="entry name" value="ATase"/>
    <property type="match status" value="1"/>
</dbReference>
<accession>A0A0H1QX20</accession>
<keyword evidence="5" id="KW-0234">DNA repair</keyword>
<dbReference type="Proteomes" id="UP000035301">
    <property type="component" value="Unassembled WGS sequence"/>
</dbReference>
<dbReference type="RefSeq" id="WP_048185773.1">
    <property type="nucleotide sequence ID" value="NZ_JXOJ01000008.1"/>
</dbReference>
<dbReference type="AlphaFoldDB" id="A0A0H1QX20"/>